<proteinExistence type="predicted"/>
<keyword evidence="4 5" id="KW-0472">Membrane</keyword>
<reference evidence="6 7" key="1">
    <citation type="submission" date="2018-03" db="EMBL/GenBank/DDBJ databases">
        <title>Whole genome sequencing of Histamine producing bacteria.</title>
        <authorList>
            <person name="Butler K."/>
        </authorList>
    </citation>
    <scope>NUCLEOTIDE SEQUENCE [LARGE SCALE GENOMIC DNA]</scope>
    <source>
        <strain evidence="6 7">DSM 23343</strain>
    </source>
</reference>
<accession>A0A2T3HXW5</accession>
<comment type="subcellular location">
    <subcellularLocation>
        <location evidence="1">Membrane</location>
        <topology evidence="1">Multi-pass membrane protein</topology>
    </subcellularLocation>
</comment>
<dbReference type="SUPFAM" id="SSF158442">
    <property type="entry name" value="DsbB-like"/>
    <property type="match status" value="1"/>
</dbReference>
<evidence type="ECO:0000256" key="3">
    <source>
        <dbReference type="ARBA" id="ARBA00022989"/>
    </source>
</evidence>
<evidence type="ECO:0000256" key="2">
    <source>
        <dbReference type="ARBA" id="ARBA00022692"/>
    </source>
</evidence>
<evidence type="ECO:0000256" key="5">
    <source>
        <dbReference type="SAM" id="Phobius"/>
    </source>
</evidence>
<name>A0A2T3HXW5_9GAMM</name>
<feature type="transmembrane region" description="Helical" evidence="5">
    <location>
        <begin position="144"/>
        <end position="163"/>
    </location>
</feature>
<keyword evidence="2 5" id="KW-0812">Transmembrane</keyword>
<feature type="transmembrane region" description="Helical" evidence="5">
    <location>
        <begin position="66"/>
        <end position="84"/>
    </location>
</feature>
<sequence length="184" mass="20463">MNNQLINRLNILGLLGITTILATGSIIQLVFKELPCPLCLLQRVGFMMVMFGFMLNVRYGPQQPHYGIILFGALFGATAALRQVSLHLLPGDPGYGSPLLGMHYYTWAFVIFVMTIIGVAVLLSLWHQPKKTTSNYHMKSIGNIVCKLAVAVVIINIVSTFIMTGPHVTPADPHSYWLFDQFKK</sequence>
<keyword evidence="3 5" id="KW-1133">Transmembrane helix</keyword>
<feature type="transmembrane region" description="Helical" evidence="5">
    <location>
        <begin position="43"/>
        <end position="59"/>
    </location>
</feature>
<dbReference type="InterPro" id="IPR003752">
    <property type="entry name" value="DiS_bond_form_DsbB/BdbC"/>
</dbReference>
<evidence type="ECO:0000256" key="4">
    <source>
        <dbReference type="ARBA" id="ARBA00023136"/>
    </source>
</evidence>
<dbReference type="Proteomes" id="UP000241858">
    <property type="component" value="Unassembled WGS sequence"/>
</dbReference>
<dbReference type="GO" id="GO:0006457">
    <property type="term" value="P:protein folding"/>
    <property type="evidence" value="ECO:0007669"/>
    <property type="project" value="InterPro"/>
</dbReference>
<feature type="transmembrane region" description="Helical" evidence="5">
    <location>
        <begin position="12"/>
        <end position="31"/>
    </location>
</feature>
<gene>
    <name evidence="6" type="ORF">C0W81_10055</name>
</gene>
<evidence type="ECO:0000256" key="1">
    <source>
        <dbReference type="ARBA" id="ARBA00004141"/>
    </source>
</evidence>
<evidence type="ECO:0000313" key="6">
    <source>
        <dbReference type="EMBL" id="PSU04427.1"/>
    </source>
</evidence>
<evidence type="ECO:0000313" key="7">
    <source>
        <dbReference type="Proteomes" id="UP000241858"/>
    </source>
</evidence>
<dbReference type="AlphaFoldDB" id="A0A2T3HXW5"/>
<dbReference type="EMBL" id="PYLY01000017">
    <property type="protein sequence ID" value="PSU04427.1"/>
    <property type="molecule type" value="Genomic_DNA"/>
</dbReference>
<organism evidence="6 7">
    <name type="scientific">Photobacterium aquimaris</name>
    <dbReference type="NCBI Taxonomy" id="512643"/>
    <lineage>
        <taxon>Bacteria</taxon>
        <taxon>Pseudomonadati</taxon>
        <taxon>Pseudomonadota</taxon>
        <taxon>Gammaproteobacteria</taxon>
        <taxon>Vibrionales</taxon>
        <taxon>Vibrionaceae</taxon>
        <taxon>Photobacterium</taxon>
    </lineage>
</organism>
<protein>
    <submittedName>
        <fullName evidence="6">Disulfide bond formation protein B</fullName>
    </submittedName>
</protein>
<dbReference type="OrthoDB" id="3711263at2"/>
<dbReference type="Pfam" id="PF02600">
    <property type="entry name" value="DsbB"/>
    <property type="match status" value="1"/>
</dbReference>
<dbReference type="Gene3D" id="1.20.1550.10">
    <property type="entry name" value="DsbB-like"/>
    <property type="match status" value="1"/>
</dbReference>
<dbReference type="RefSeq" id="WP_060998786.1">
    <property type="nucleotide sequence ID" value="NZ_LNQZ01000017.1"/>
</dbReference>
<dbReference type="GO" id="GO:0016020">
    <property type="term" value="C:membrane"/>
    <property type="evidence" value="ECO:0007669"/>
    <property type="project" value="UniProtKB-SubCell"/>
</dbReference>
<feature type="transmembrane region" description="Helical" evidence="5">
    <location>
        <begin position="104"/>
        <end position="123"/>
    </location>
</feature>
<dbReference type="GO" id="GO:0015035">
    <property type="term" value="F:protein-disulfide reductase activity"/>
    <property type="evidence" value="ECO:0007669"/>
    <property type="project" value="InterPro"/>
</dbReference>
<dbReference type="InterPro" id="IPR023380">
    <property type="entry name" value="DsbB-like_sf"/>
</dbReference>
<comment type="caution">
    <text evidence="6">The sequence shown here is derived from an EMBL/GenBank/DDBJ whole genome shotgun (WGS) entry which is preliminary data.</text>
</comment>